<keyword evidence="2" id="KW-1185">Reference proteome</keyword>
<reference evidence="2" key="1">
    <citation type="journal article" date="2022" name="Mol. Ecol. Resour.">
        <title>The genomes of chicory, endive, great burdock and yacon provide insights into Asteraceae palaeo-polyploidization history and plant inulin production.</title>
        <authorList>
            <person name="Fan W."/>
            <person name="Wang S."/>
            <person name="Wang H."/>
            <person name="Wang A."/>
            <person name="Jiang F."/>
            <person name="Liu H."/>
            <person name="Zhao H."/>
            <person name="Xu D."/>
            <person name="Zhang Y."/>
        </authorList>
    </citation>
    <scope>NUCLEOTIDE SEQUENCE [LARGE SCALE GENOMIC DNA]</scope>
    <source>
        <strain evidence="2">cv. Punajuju</strain>
    </source>
</reference>
<dbReference type="EMBL" id="CM042011">
    <property type="protein sequence ID" value="KAI3768584.1"/>
    <property type="molecule type" value="Genomic_DNA"/>
</dbReference>
<name>A0ACB9FBC1_CICIN</name>
<gene>
    <name evidence="1" type="ORF">L2E82_19412</name>
</gene>
<evidence type="ECO:0000313" key="2">
    <source>
        <dbReference type="Proteomes" id="UP001055811"/>
    </source>
</evidence>
<protein>
    <submittedName>
        <fullName evidence="1">Uncharacterized protein</fullName>
    </submittedName>
</protein>
<proteinExistence type="predicted"/>
<sequence>MTRSNAREKLLNFSYFAYWGKTKPGRKCFERQTAFIFKYSSINTVVLIEEAATCIISPKKGKPDQNGKSKESDNLIKGATQPKDVQRGSK</sequence>
<organism evidence="1 2">
    <name type="scientific">Cichorium intybus</name>
    <name type="common">Chicory</name>
    <dbReference type="NCBI Taxonomy" id="13427"/>
    <lineage>
        <taxon>Eukaryota</taxon>
        <taxon>Viridiplantae</taxon>
        <taxon>Streptophyta</taxon>
        <taxon>Embryophyta</taxon>
        <taxon>Tracheophyta</taxon>
        <taxon>Spermatophyta</taxon>
        <taxon>Magnoliopsida</taxon>
        <taxon>eudicotyledons</taxon>
        <taxon>Gunneridae</taxon>
        <taxon>Pentapetalae</taxon>
        <taxon>asterids</taxon>
        <taxon>campanulids</taxon>
        <taxon>Asterales</taxon>
        <taxon>Asteraceae</taxon>
        <taxon>Cichorioideae</taxon>
        <taxon>Cichorieae</taxon>
        <taxon>Cichoriinae</taxon>
        <taxon>Cichorium</taxon>
    </lineage>
</organism>
<reference evidence="1 2" key="2">
    <citation type="journal article" date="2022" name="Mol. Ecol. Resour.">
        <title>The genomes of chicory, endive, great burdock and yacon provide insights into Asteraceae paleo-polyploidization history and plant inulin production.</title>
        <authorList>
            <person name="Fan W."/>
            <person name="Wang S."/>
            <person name="Wang H."/>
            <person name="Wang A."/>
            <person name="Jiang F."/>
            <person name="Liu H."/>
            <person name="Zhao H."/>
            <person name="Xu D."/>
            <person name="Zhang Y."/>
        </authorList>
    </citation>
    <scope>NUCLEOTIDE SEQUENCE [LARGE SCALE GENOMIC DNA]</scope>
    <source>
        <strain evidence="2">cv. Punajuju</strain>
        <tissue evidence="1">Leaves</tissue>
    </source>
</reference>
<accession>A0ACB9FBC1</accession>
<evidence type="ECO:0000313" key="1">
    <source>
        <dbReference type="EMBL" id="KAI3768584.1"/>
    </source>
</evidence>
<dbReference type="Proteomes" id="UP001055811">
    <property type="component" value="Linkage Group LG03"/>
</dbReference>
<comment type="caution">
    <text evidence="1">The sequence shown here is derived from an EMBL/GenBank/DDBJ whole genome shotgun (WGS) entry which is preliminary data.</text>
</comment>